<accession>A0A4R0IJM5</accession>
<evidence type="ECO:0000259" key="1">
    <source>
        <dbReference type="Pfam" id="PF03372"/>
    </source>
</evidence>
<dbReference type="OrthoDB" id="3676652at2"/>
<keyword evidence="2" id="KW-0378">Hydrolase</keyword>
<keyword evidence="2" id="KW-0255">Endonuclease</keyword>
<dbReference type="EMBL" id="SJKA01000006">
    <property type="protein sequence ID" value="TCC32420.1"/>
    <property type="molecule type" value="Genomic_DNA"/>
</dbReference>
<comment type="caution">
    <text evidence="2">The sequence shown here is derived from an EMBL/GenBank/DDBJ whole genome shotgun (WGS) entry which is preliminary data.</text>
</comment>
<dbReference type="InterPro" id="IPR005135">
    <property type="entry name" value="Endo/exonuclease/phosphatase"/>
</dbReference>
<gene>
    <name evidence="2" type="ORF">E0H50_19760</name>
</gene>
<reference evidence="2 3" key="1">
    <citation type="submission" date="2019-02" db="EMBL/GenBank/DDBJ databases">
        <title>Kribbella capetownensis sp. nov. and Kribbella speibonae sp. nov., isolated from soil.</title>
        <authorList>
            <person name="Curtis S.M."/>
            <person name="Norton I."/>
            <person name="Everest G.J."/>
            <person name="Meyers P.R."/>
        </authorList>
    </citation>
    <scope>NUCLEOTIDE SEQUENCE [LARGE SCALE GENOMIC DNA]</scope>
    <source>
        <strain evidence="2 3">DSM 27082</strain>
    </source>
</reference>
<proteinExistence type="predicted"/>
<dbReference type="GO" id="GO:0004767">
    <property type="term" value="F:sphingomyelin phosphodiesterase activity"/>
    <property type="evidence" value="ECO:0007669"/>
    <property type="project" value="InterPro"/>
</dbReference>
<keyword evidence="2" id="KW-0540">Nuclease</keyword>
<dbReference type="Proteomes" id="UP000292695">
    <property type="component" value="Unassembled WGS sequence"/>
</dbReference>
<dbReference type="InterPro" id="IPR036691">
    <property type="entry name" value="Endo/exonu/phosph_ase_sf"/>
</dbReference>
<dbReference type="PANTHER" id="PTHR16320">
    <property type="entry name" value="SPHINGOMYELINASE FAMILY MEMBER"/>
    <property type="match status" value="1"/>
</dbReference>
<evidence type="ECO:0000313" key="3">
    <source>
        <dbReference type="Proteomes" id="UP000292695"/>
    </source>
</evidence>
<dbReference type="RefSeq" id="WP_131290512.1">
    <property type="nucleotide sequence ID" value="NZ_SJKA01000006.1"/>
</dbReference>
<keyword evidence="2" id="KW-0269">Exonuclease</keyword>
<dbReference type="Gene3D" id="3.60.10.10">
    <property type="entry name" value="Endonuclease/exonuclease/phosphatase"/>
    <property type="match status" value="1"/>
</dbReference>
<dbReference type="Pfam" id="PF03372">
    <property type="entry name" value="Exo_endo_phos"/>
    <property type="match status" value="1"/>
</dbReference>
<feature type="domain" description="Endonuclease/exonuclease/phosphatase" evidence="1">
    <location>
        <begin position="8"/>
        <end position="251"/>
    </location>
</feature>
<dbReference type="GO" id="GO:0004519">
    <property type="term" value="F:endonuclease activity"/>
    <property type="evidence" value="ECO:0007669"/>
    <property type="project" value="UniProtKB-KW"/>
</dbReference>
<sequence>MSTRLTVATLNVRGLPLKGSRLGERFAAIADEFDAADIDLVCLQEVFAYHHLAHLRKRMPSFPYVAYRPSAIGPAGGQVTLSRLRPASTTYAGLPWSSRPSALPLRARLNALHSGMLTVRLADCRVLNVHPMANTDGDWSEQNRFYELQRDQFSALARAVSAENSPAVVCGDFNVSQASTLHRELQQRTGLRDAFSRLCPPTFHAEYLAPGNKPHCIDFILAAETIGVDSTELLFTDKRVLRSGPTYLSDHIGLLARLRIPD</sequence>
<evidence type="ECO:0000313" key="2">
    <source>
        <dbReference type="EMBL" id="TCC32420.1"/>
    </source>
</evidence>
<name>A0A4R0IJM5_9ACTN</name>
<dbReference type="GO" id="GO:0004527">
    <property type="term" value="F:exonuclease activity"/>
    <property type="evidence" value="ECO:0007669"/>
    <property type="project" value="UniProtKB-KW"/>
</dbReference>
<dbReference type="PANTHER" id="PTHR16320:SF23">
    <property type="entry name" value="SPHINGOMYELINASE C 1"/>
    <property type="match status" value="1"/>
</dbReference>
<dbReference type="SUPFAM" id="SSF56219">
    <property type="entry name" value="DNase I-like"/>
    <property type="match status" value="1"/>
</dbReference>
<organism evidence="2 3">
    <name type="scientific">Kribbella sindirgiensis</name>
    <dbReference type="NCBI Taxonomy" id="1124744"/>
    <lineage>
        <taxon>Bacteria</taxon>
        <taxon>Bacillati</taxon>
        <taxon>Actinomycetota</taxon>
        <taxon>Actinomycetes</taxon>
        <taxon>Propionibacteriales</taxon>
        <taxon>Kribbellaceae</taxon>
        <taxon>Kribbella</taxon>
    </lineage>
</organism>
<dbReference type="InterPro" id="IPR038772">
    <property type="entry name" value="Sph/SMPD2-like"/>
</dbReference>
<keyword evidence="3" id="KW-1185">Reference proteome</keyword>
<dbReference type="AlphaFoldDB" id="A0A4R0IJM5"/>
<protein>
    <submittedName>
        <fullName evidence="2">Endonuclease/exonuclease/phosphatase</fullName>
    </submittedName>
</protein>